<sequence>MTPTIAIALITKMKLIFETDKQGNSESNKFLAFQNGAFPVTKENFYFMQPDKYGVGPIDTAIKMFDFSNTFNFVAEVGDFIRPVSEPLQEVYHETLKNAIPASNVRGPEQEVRFAKAIAYLNEPIILPNGETTTNLANYDKYEQLYKIAVSEYKNRSLANINATGDGSEAVKQQWINDEPILKKDIERNLLIWESAGKRAQVEKYLGDFLSLSAASPNKTIGDLKLEYELFSKATSIDHLANELNYIPTFFSPINFFEDDAGWHELSLDQSEVQSLVSKAPASLKDLFEVADDNIDINKLSVEYTVVEIIREWLHYSDFLLQRFWKLPDGIAPLADGSGSGRLPAFPQKMIFVRNLKVEMKQAVVEPQGTKKGLLDLIFRKLKPAFQTNMLLKNNEVLKLRNDRHFKTKELLLKKNLIDASSTSAAPAVNPVFHASLINMINVNPRVHPSTMINLKTTEQPVVKARVSRFYKASWSPKVFTTLNAQPDMVAAPTPSATVISTPEMELLAFICNQLPQCPSPDLQLNWEG</sequence>
<dbReference type="Proteomes" id="UP000651668">
    <property type="component" value="Unassembled WGS sequence"/>
</dbReference>
<protein>
    <submittedName>
        <fullName evidence="1">Uncharacterized protein</fullName>
    </submittedName>
</protein>
<comment type="caution">
    <text evidence="1">The sequence shown here is derived from an EMBL/GenBank/DDBJ whole genome shotgun (WGS) entry which is preliminary data.</text>
</comment>
<name>A0A916UHL0_9SPHI</name>
<keyword evidence="2" id="KW-1185">Reference proteome</keyword>
<accession>A0A916UHL0</accession>
<dbReference type="EMBL" id="BMIL01000009">
    <property type="protein sequence ID" value="GGC72495.1"/>
    <property type="molecule type" value="Genomic_DNA"/>
</dbReference>
<gene>
    <name evidence="1" type="ORF">GCM10011387_27560</name>
</gene>
<reference evidence="1" key="1">
    <citation type="journal article" date="2014" name="Int. J. Syst. Evol. Microbiol.">
        <title>Complete genome sequence of Corynebacterium casei LMG S-19264T (=DSM 44701T), isolated from a smear-ripened cheese.</title>
        <authorList>
            <consortium name="US DOE Joint Genome Institute (JGI-PGF)"/>
            <person name="Walter F."/>
            <person name="Albersmeier A."/>
            <person name="Kalinowski J."/>
            <person name="Ruckert C."/>
        </authorList>
    </citation>
    <scope>NUCLEOTIDE SEQUENCE</scope>
    <source>
        <strain evidence="1">CGMCC 1.15343</strain>
    </source>
</reference>
<evidence type="ECO:0000313" key="2">
    <source>
        <dbReference type="Proteomes" id="UP000651668"/>
    </source>
</evidence>
<reference evidence="1" key="2">
    <citation type="submission" date="2020-09" db="EMBL/GenBank/DDBJ databases">
        <authorList>
            <person name="Sun Q."/>
            <person name="Zhou Y."/>
        </authorList>
    </citation>
    <scope>NUCLEOTIDE SEQUENCE</scope>
    <source>
        <strain evidence="1">CGMCC 1.15343</strain>
    </source>
</reference>
<dbReference type="RefSeq" id="WP_188627501.1">
    <property type="nucleotide sequence ID" value="NZ_BMIL01000009.1"/>
</dbReference>
<proteinExistence type="predicted"/>
<dbReference type="AlphaFoldDB" id="A0A916UHL0"/>
<organism evidence="1 2">
    <name type="scientific">Pedobacter quisquiliarum</name>
    <dbReference type="NCBI Taxonomy" id="1834438"/>
    <lineage>
        <taxon>Bacteria</taxon>
        <taxon>Pseudomonadati</taxon>
        <taxon>Bacteroidota</taxon>
        <taxon>Sphingobacteriia</taxon>
        <taxon>Sphingobacteriales</taxon>
        <taxon>Sphingobacteriaceae</taxon>
        <taxon>Pedobacter</taxon>
    </lineage>
</organism>
<evidence type="ECO:0000313" key="1">
    <source>
        <dbReference type="EMBL" id="GGC72495.1"/>
    </source>
</evidence>